<dbReference type="SUPFAM" id="SSF54928">
    <property type="entry name" value="RNA-binding domain, RBD"/>
    <property type="match status" value="1"/>
</dbReference>
<dbReference type="KEGG" id="nta:107786594"/>
<proteinExistence type="predicted"/>
<keyword evidence="1 2" id="KW-0694">RNA-binding</keyword>
<dbReference type="Gene3D" id="3.30.70.330">
    <property type="match status" value="1"/>
</dbReference>
<feature type="domain" description="RRM" evidence="3">
    <location>
        <begin position="77"/>
        <end position="155"/>
    </location>
</feature>
<reference evidence="5" key="2">
    <citation type="submission" date="2025-08" db="UniProtKB">
        <authorList>
            <consortium name="RefSeq"/>
        </authorList>
    </citation>
    <scope>IDENTIFICATION</scope>
    <source>
        <tissue evidence="5">Leaf</tissue>
    </source>
</reference>
<protein>
    <submittedName>
        <fullName evidence="5">Nuclear cap-binding protein subunit 2-like isoform X1</fullName>
    </submittedName>
    <submittedName>
        <fullName evidence="5">Organelle RRM domain-containing protein 2, mitochondrial-like isoform X1</fullName>
    </submittedName>
</protein>
<dbReference type="STRING" id="4097.A0A1S3ZGV6"/>
<dbReference type="Proteomes" id="UP000790787">
    <property type="component" value="Chromosome 8"/>
</dbReference>
<dbReference type="PaxDb" id="4097-A0A1S3ZGV6"/>
<evidence type="ECO:0000313" key="4">
    <source>
        <dbReference type="Proteomes" id="UP000790787"/>
    </source>
</evidence>
<dbReference type="OrthoDB" id="272703at2759"/>
<name>A0A1S3ZGV6_TOBAC</name>
<organism evidence="4 5">
    <name type="scientific">Nicotiana tabacum</name>
    <name type="common">Common tobacco</name>
    <dbReference type="NCBI Taxonomy" id="4097"/>
    <lineage>
        <taxon>Eukaryota</taxon>
        <taxon>Viridiplantae</taxon>
        <taxon>Streptophyta</taxon>
        <taxon>Embryophyta</taxon>
        <taxon>Tracheophyta</taxon>
        <taxon>Spermatophyta</taxon>
        <taxon>Magnoliopsida</taxon>
        <taxon>eudicotyledons</taxon>
        <taxon>Gunneridae</taxon>
        <taxon>Pentapetalae</taxon>
        <taxon>asterids</taxon>
        <taxon>lamiids</taxon>
        <taxon>Solanales</taxon>
        <taxon>Solanaceae</taxon>
        <taxon>Nicotianoideae</taxon>
        <taxon>Nicotianeae</taxon>
        <taxon>Nicotiana</taxon>
    </lineage>
</organism>
<dbReference type="SMR" id="A0A1S3ZGV6"/>
<dbReference type="PANTHER" id="PTHR48027">
    <property type="entry name" value="HETEROGENEOUS NUCLEAR RIBONUCLEOPROTEIN 87F-RELATED"/>
    <property type="match status" value="1"/>
</dbReference>
<sequence length="169" mass="18725">MALFCSPCNKTLTSISSSFTSSAIPKAFKSPFPPIFSSERVSNFTPRISIDLSRKKPYIPKCSDSSVEPDNNTNSTTIIFLKGLAKSTAEGRLKVVFSQFGDVSRVKIITDKISKQPLGFAYIWFSDKESAQSAVQEMNGKFLDGRFVQVQIAKPESCKPNVRTATYKF</sequence>
<dbReference type="InterPro" id="IPR000504">
    <property type="entry name" value="RRM_dom"/>
</dbReference>
<dbReference type="InterPro" id="IPR052462">
    <property type="entry name" value="SLIRP/GR-RBP-like"/>
</dbReference>
<dbReference type="AlphaFoldDB" id="A0A1S3ZGV6"/>
<dbReference type="Pfam" id="PF00076">
    <property type="entry name" value="RRM_1"/>
    <property type="match status" value="1"/>
</dbReference>
<accession>A0A1S3ZGV6</accession>
<dbReference type="CDD" id="cd00590">
    <property type="entry name" value="RRM_SF"/>
    <property type="match status" value="1"/>
</dbReference>
<dbReference type="PROSITE" id="PS50102">
    <property type="entry name" value="RRM"/>
    <property type="match status" value="1"/>
</dbReference>
<dbReference type="OMA" id="QSSICNA"/>
<dbReference type="InterPro" id="IPR035979">
    <property type="entry name" value="RBD_domain_sf"/>
</dbReference>
<dbReference type="GO" id="GO:0003729">
    <property type="term" value="F:mRNA binding"/>
    <property type="evidence" value="ECO:0000318"/>
    <property type="project" value="GO_Central"/>
</dbReference>
<dbReference type="GeneID" id="107786594"/>
<dbReference type="RefSeq" id="XP_016463584.1">
    <property type="nucleotide sequence ID" value="XM_016608098.2"/>
</dbReference>
<gene>
    <name evidence="5" type="primary">LOC107786594</name>
</gene>
<dbReference type="RefSeq" id="XP_016463584.1">
    <property type="nucleotide sequence ID" value="XM_016608098.1"/>
</dbReference>
<evidence type="ECO:0000259" key="3">
    <source>
        <dbReference type="PROSITE" id="PS50102"/>
    </source>
</evidence>
<keyword evidence="4" id="KW-1185">Reference proteome</keyword>
<dbReference type="SMART" id="SM00360">
    <property type="entry name" value="RRM"/>
    <property type="match status" value="1"/>
</dbReference>
<evidence type="ECO:0000256" key="2">
    <source>
        <dbReference type="PROSITE-ProRule" id="PRU00176"/>
    </source>
</evidence>
<dbReference type="GO" id="GO:0005737">
    <property type="term" value="C:cytoplasm"/>
    <property type="evidence" value="ECO:0000318"/>
    <property type="project" value="GO_Central"/>
</dbReference>
<reference evidence="4" key="1">
    <citation type="journal article" date="2014" name="Nat. Commun.">
        <title>The tobacco genome sequence and its comparison with those of tomato and potato.</title>
        <authorList>
            <person name="Sierro N."/>
            <person name="Battey J.N."/>
            <person name="Ouadi S."/>
            <person name="Bakaher N."/>
            <person name="Bovet L."/>
            <person name="Willig A."/>
            <person name="Goepfert S."/>
            <person name="Peitsch M.C."/>
            <person name="Ivanov N.V."/>
        </authorList>
    </citation>
    <scope>NUCLEOTIDE SEQUENCE [LARGE SCALE GENOMIC DNA]</scope>
</reference>
<evidence type="ECO:0000313" key="5">
    <source>
        <dbReference type="RefSeq" id="XP_016463584.1"/>
    </source>
</evidence>
<dbReference type="InterPro" id="IPR012677">
    <property type="entry name" value="Nucleotide-bd_a/b_plait_sf"/>
</dbReference>
<evidence type="ECO:0000256" key="1">
    <source>
        <dbReference type="ARBA" id="ARBA00022884"/>
    </source>
</evidence>